<evidence type="ECO:0000256" key="3">
    <source>
        <dbReference type="ARBA" id="ARBA00023125"/>
    </source>
</evidence>
<organism evidence="6 7">
    <name type="scientific">Streptococcus cuniculipharyngis</name>
    <dbReference type="NCBI Taxonomy" id="1562651"/>
    <lineage>
        <taxon>Bacteria</taxon>
        <taxon>Bacillati</taxon>
        <taxon>Bacillota</taxon>
        <taxon>Bacilli</taxon>
        <taxon>Lactobacillales</taxon>
        <taxon>Streptococcaceae</taxon>
        <taxon>Streptococcus</taxon>
    </lineage>
</organism>
<dbReference type="SMART" id="SM00422">
    <property type="entry name" value="HTH_MERR"/>
    <property type="match status" value="1"/>
</dbReference>
<dbReference type="SUPFAM" id="SSF46955">
    <property type="entry name" value="Putative DNA-binding domain"/>
    <property type="match status" value="1"/>
</dbReference>
<keyword evidence="4" id="KW-0804">Transcription</keyword>
<gene>
    <name evidence="6" type="ORF">FRX57_00195</name>
</gene>
<evidence type="ECO:0000256" key="4">
    <source>
        <dbReference type="ARBA" id="ARBA00023163"/>
    </source>
</evidence>
<keyword evidence="2" id="KW-0805">Transcription regulation</keyword>
<protein>
    <submittedName>
        <fullName evidence="6">MerR family DNA-binding transcriptional regulator</fullName>
    </submittedName>
</protein>
<sequence>MNSKKISQLSQIPISTIRYYEQLGLIPAPPRQTNGYRDYPETTLVLLDFIKLLICFDFSLKEIQDIMATIRQKNIEADWVEQVIEKKRHQIQAKLDALKKLETNLTYVLDLGVEAEEFTILEELNKIQTNLQDPKKKP</sequence>
<dbReference type="RefSeq" id="WP_146565484.1">
    <property type="nucleotide sequence ID" value="NZ_VOHL01000001.1"/>
</dbReference>
<comment type="caution">
    <text evidence="6">The sequence shown here is derived from an EMBL/GenBank/DDBJ whole genome shotgun (WGS) entry which is preliminary data.</text>
</comment>
<name>A0A5C5SDV4_9STRE</name>
<dbReference type="Gene3D" id="1.10.1660.10">
    <property type="match status" value="1"/>
</dbReference>
<dbReference type="InterPro" id="IPR047057">
    <property type="entry name" value="MerR_fam"/>
</dbReference>
<proteinExistence type="predicted"/>
<dbReference type="Proteomes" id="UP000317430">
    <property type="component" value="Unassembled WGS sequence"/>
</dbReference>
<dbReference type="AlphaFoldDB" id="A0A5C5SDV4"/>
<dbReference type="InterPro" id="IPR000551">
    <property type="entry name" value="MerR-type_HTH_dom"/>
</dbReference>
<dbReference type="PROSITE" id="PS50937">
    <property type="entry name" value="HTH_MERR_2"/>
    <property type="match status" value="1"/>
</dbReference>
<dbReference type="InterPro" id="IPR009061">
    <property type="entry name" value="DNA-bd_dom_put_sf"/>
</dbReference>
<keyword evidence="7" id="KW-1185">Reference proteome</keyword>
<reference evidence="6 7" key="1">
    <citation type="submission" date="2019-08" db="EMBL/GenBank/DDBJ databases">
        <authorList>
            <person name="Lei W."/>
        </authorList>
    </citation>
    <scope>NUCLEOTIDE SEQUENCE [LARGE SCALE GENOMIC DNA]</scope>
    <source>
        <strain evidence="6 7">CCUG 66496</strain>
    </source>
</reference>
<dbReference type="PANTHER" id="PTHR30204">
    <property type="entry name" value="REDOX-CYCLING DRUG-SENSING TRANSCRIPTIONAL ACTIVATOR SOXR"/>
    <property type="match status" value="1"/>
</dbReference>
<keyword evidence="1" id="KW-0678">Repressor</keyword>
<feature type="domain" description="HTH merR-type" evidence="5">
    <location>
        <begin position="1"/>
        <end position="69"/>
    </location>
</feature>
<dbReference type="GO" id="GO:0003677">
    <property type="term" value="F:DNA binding"/>
    <property type="evidence" value="ECO:0007669"/>
    <property type="project" value="UniProtKB-KW"/>
</dbReference>
<dbReference type="OrthoDB" id="9811174at2"/>
<evidence type="ECO:0000256" key="1">
    <source>
        <dbReference type="ARBA" id="ARBA00022491"/>
    </source>
</evidence>
<evidence type="ECO:0000313" key="7">
    <source>
        <dbReference type="Proteomes" id="UP000317430"/>
    </source>
</evidence>
<evidence type="ECO:0000256" key="2">
    <source>
        <dbReference type="ARBA" id="ARBA00023015"/>
    </source>
</evidence>
<dbReference type="PANTHER" id="PTHR30204:SF69">
    <property type="entry name" value="MERR-FAMILY TRANSCRIPTIONAL REGULATOR"/>
    <property type="match status" value="1"/>
</dbReference>
<evidence type="ECO:0000259" key="5">
    <source>
        <dbReference type="PROSITE" id="PS50937"/>
    </source>
</evidence>
<keyword evidence="3 6" id="KW-0238">DNA-binding</keyword>
<dbReference type="EMBL" id="VOHL01000001">
    <property type="protein sequence ID" value="TWS98682.1"/>
    <property type="molecule type" value="Genomic_DNA"/>
</dbReference>
<accession>A0A5C5SDV4</accession>
<dbReference type="GO" id="GO:0003700">
    <property type="term" value="F:DNA-binding transcription factor activity"/>
    <property type="evidence" value="ECO:0007669"/>
    <property type="project" value="InterPro"/>
</dbReference>
<evidence type="ECO:0000313" key="6">
    <source>
        <dbReference type="EMBL" id="TWS98682.1"/>
    </source>
</evidence>
<dbReference type="Pfam" id="PF13411">
    <property type="entry name" value="MerR_1"/>
    <property type="match status" value="1"/>
</dbReference>